<dbReference type="EMBL" id="VHIZ01000056">
    <property type="protein sequence ID" value="TPV22442.1"/>
    <property type="molecule type" value="Genomic_DNA"/>
</dbReference>
<organism evidence="1 2">
    <name type="scientific">Pantoea anthophila</name>
    <dbReference type="NCBI Taxonomy" id="470931"/>
    <lineage>
        <taxon>Bacteria</taxon>
        <taxon>Pseudomonadati</taxon>
        <taxon>Pseudomonadota</taxon>
        <taxon>Gammaproteobacteria</taxon>
        <taxon>Enterobacterales</taxon>
        <taxon>Erwiniaceae</taxon>
        <taxon>Pantoea</taxon>
    </lineage>
</organism>
<sequence length="111" mass="12837">MLIIVSDRYMQSLAAFWQKEDLRIQTVIYADQSREEISRQINGCYFGLKGDVRKKVNAFKQDEVQFLDLAVNGLSLPIIAREMGVEIKRVYNIKEAIRRKMGISLNQLLSV</sequence>
<dbReference type="InterPro" id="IPR016032">
    <property type="entry name" value="Sig_transdc_resp-reg_C-effctor"/>
</dbReference>
<keyword evidence="2" id="KW-1185">Reference proteome</keyword>
<accession>A0ABY2Z3K8</accession>
<dbReference type="Gene3D" id="1.10.10.10">
    <property type="entry name" value="Winged helix-like DNA-binding domain superfamily/Winged helix DNA-binding domain"/>
    <property type="match status" value="1"/>
</dbReference>
<evidence type="ECO:0000313" key="2">
    <source>
        <dbReference type="Proteomes" id="UP000316142"/>
    </source>
</evidence>
<dbReference type="SUPFAM" id="SSF46894">
    <property type="entry name" value="C-terminal effector domain of the bipartite response regulators"/>
    <property type="match status" value="1"/>
</dbReference>
<reference evidence="1 2" key="1">
    <citation type="submission" date="2019-06" db="EMBL/GenBank/DDBJ databases">
        <title>Taxogenomics and systematics of the genus Pantoea.</title>
        <authorList>
            <person name="Tambong J.T."/>
        </authorList>
    </citation>
    <scope>NUCLEOTIDE SEQUENCE [LARGE SCALE GENOMIC DNA]</scope>
    <source>
        <strain evidence="1 2">LMG 2558</strain>
    </source>
</reference>
<gene>
    <name evidence="1" type="ORF">FJW00_18855</name>
</gene>
<dbReference type="InterPro" id="IPR036388">
    <property type="entry name" value="WH-like_DNA-bd_sf"/>
</dbReference>
<name>A0ABY2Z3K8_9GAMM</name>
<proteinExistence type="predicted"/>
<comment type="caution">
    <text evidence="1">The sequence shown here is derived from an EMBL/GenBank/DDBJ whole genome shotgun (WGS) entry which is preliminary data.</text>
</comment>
<dbReference type="Proteomes" id="UP000316142">
    <property type="component" value="Unassembled WGS sequence"/>
</dbReference>
<evidence type="ECO:0008006" key="3">
    <source>
        <dbReference type="Google" id="ProtNLM"/>
    </source>
</evidence>
<protein>
    <recommendedName>
        <fullName evidence="3">HTH luxR-type domain-containing protein</fullName>
    </recommendedName>
</protein>
<evidence type="ECO:0000313" key="1">
    <source>
        <dbReference type="EMBL" id="TPV22442.1"/>
    </source>
</evidence>